<keyword evidence="3" id="KW-0808">Transferase</keyword>
<dbReference type="RefSeq" id="XP_035543815.1">
    <property type="nucleotide sequence ID" value="XM_035687922.1"/>
</dbReference>
<dbReference type="GO" id="GO:0061630">
    <property type="term" value="F:ubiquitin protein ligase activity"/>
    <property type="evidence" value="ECO:0007669"/>
    <property type="project" value="UniProtKB-EC"/>
</dbReference>
<keyword evidence="10" id="KW-1185">Reference proteome</keyword>
<dbReference type="FunFam" id="3.30.40.10:FF:000376">
    <property type="entry name" value="Putative E3 ubiquitin-protein ligase RHB1A"/>
    <property type="match status" value="1"/>
</dbReference>
<keyword evidence="4" id="KW-0479">Metal-binding</keyword>
<dbReference type="AlphaFoldDB" id="A0A2I4H8P7"/>
<dbReference type="KEGG" id="jre:109014488"/>
<evidence type="ECO:0000256" key="5">
    <source>
        <dbReference type="ARBA" id="ARBA00022771"/>
    </source>
</evidence>
<sequence>MGGCCCCSFKGTELNTASAYYYYPRASEEHLPLSSGHGGASALSAGLLVDTNLDTSIPDTYRPPPAPMPYDVILGRPQTPPMAQEICNSKMDASVQTTNSESFQQTVDGNTLENSAKSEDPKESECKVKIDFDLDSAKGSEVELSKPVEPVIFASEEEDCPICLEEYDAENPKITTKCEHHFHLACILEWMERSDACPVCDKEMIFNPPIV</sequence>
<evidence type="ECO:0000313" key="10">
    <source>
        <dbReference type="Proteomes" id="UP000235220"/>
    </source>
</evidence>
<dbReference type="RefSeq" id="XP_018852521.1">
    <property type="nucleotide sequence ID" value="XM_018996976.2"/>
</dbReference>
<reference evidence="11 12" key="1">
    <citation type="submission" date="2025-04" db="UniProtKB">
        <authorList>
            <consortium name="RefSeq"/>
        </authorList>
    </citation>
    <scope>IDENTIFICATION</scope>
    <source>
        <tissue evidence="11 12">Leaves</tissue>
    </source>
</reference>
<evidence type="ECO:0000256" key="1">
    <source>
        <dbReference type="ARBA" id="ARBA00000900"/>
    </source>
</evidence>
<evidence type="ECO:0000259" key="9">
    <source>
        <dbReference type="PROSITE" id="PS50089"/>
    </source>
</evidence>
<dbReference type="InterPro" id="IPR013083">
    <property type="entry name" value="Znf_RING/FYVE/PHD"/>
</dbReference>
<gene>
    <name evidence="11 12 13 14" type="primary">LOC109014488</name>
</gene>
<evidence type="ECO:0000256" key="3">
    <source>
        <dbReference type="ARBA" id="ARBA00022679"/>
    </source>
</evidence>
<evidence type="ECO:0000313" key="11">
    <source>
        <dbReference type="RefSeq" id="XP_018852521.1"/>
    </source>
</evidence>
<keyword evidence="7" id="KW-0862">Zinc</keyword>
<dbReference type="GO" id="GO:0004842">
    <property type="term" value="F:ubiquitin-protein transferase activity"/>
    <property type="evidence" value="ECO:0000318"/>
    <property type="project" value="GO_Central"/>
</dbReference>
<evidence type="ECO:0000256" key="8">
    <source>
        <dbReference type="PROSITE-ProRule" id="PRU00175"/>
    </source>
</evidence>
<dbReference type="Proteomes" id="UP000235220">
    <property type="component" value="Chromosome 2"/>
</dbReference>
<keyword evidence="5 8" id="KW-0863">Zinc-finger</keyword>
<dbReference type="InterPro" id="IPR001841">
    <property type="entry name" value="Znf_RING"/>
</dbReference>
<accession>A0A2I4H8P7</accession>
<dbReference type="CDD" id="cd23116">
    <property type="entry name" value="RING-H2_AIRP1-like"/>
    <property type="match status" value="1"/>
</dbReference>
<feature type="domain" description="RING-type" evidence="9">
    <location>
        <begin position="160"/>
        <end position="201"/>
    </location>
</feature>
<dbReference type="GO" id="GO:0008270">
    <property type="term" value="F:zinc ion binding"/>
    <property type="evidence" value="ECO:0007669"/>
    <property type="project" value="UniProtKB-KW"/>
</dbReference>
<dbReference type="GeneID" id="109014488"/>
<comment type="catalytic activity">
    <reaction evidence="1">
        <text>S-ubiquitinyl-[E2 ubiquitin-conjugating enzyme]-L-cysteine + [acceptor protein]-L-lysine = [E2 ubiquitin-conjugating enzyme]-L-cysteine + N(6)-ubiquitinyl-[acceptor protein]-L-lysine.</text>
        <dbReference type="EC" id="2.3.2.27"/>
    </reaction>
</comment>
<dbReference type="OrthoDB" id="8062037at2759"/>
<evidence type="ECO:0000313" key="12">
    <source>
        <dbReference type="RefSeq" id="XP_035543815.1"/>
    </source>
</evidence>
<evidence type="ECO:0000256" key="2">
    <source>
        <dbReference type="ARBA" id="ARBA00012483"/>
    </source>
</evidence>
<dbReference type="RefSeq" id="XP_035543817.1">
    <property type="nucleotide sequence ID" value="XM_035687924.1"/>
</dbReference>
<evidence type="ECO:0000256" key="7">
    <source>
        <dbReference type="ARBA" id="ARBA00022833"/>
    </source>
</evidence>
<dbReference type="GO" id="GO:0005829">
    <property type="term" value="C:cytosol"/>
    <property type="evidence" value="ECO:0000318"/>
    <property type="project" value="GO_Central"/>
</dbReference>
<dbReference type="Gramene" id="Jr02_17550_p1">
    <property type="protein sequence ID" value="cds.Jr02_17550_p1"/>
    <property type="gene ID" value="Jr02_17550"/>
</dbReference>
<dbReference type="SUPFAM" id="SSF57850">
    <property type="entry name" value="RING/U-box"/>
    <property type="match status" value="1"/>
</dbReference>
<evidence type="ECO:0000256" key="6">
    <source>
        <dbReference type="ARBA" id="ARBA00022786"/>
    </source>
</evidence>
<evidence type="ECO:0000313" key="14">
    <source>
        <dbReference type="RefSeq" id="XP_035543817.1"/>
    </source>
</evidence>
<dbReference type="PANTHER" id="PTHR46463">
    <property type="entry name" value="ZINC FINGER, RING/FYVE/PHD-TYPE"/>
    <property type="match status" value="1"/>
</dbReference>
<evidence type="ECO:0000313" key="13">
    <source>
        <dbReference type="RefSeq" id="XP_035543816.1"/>
    </source>
</evidence>
<dbReference type="Pfam" id="PF13639">
    <property type="entry name" value="zf-RING_2"/>
    <property type="match status" value="1"/>
</dbReference>
<evidence type="ECO:0000256" key="4">
    <source>
        <dbReference type="ARBA" id="ARBA00022723"/>
    </source>
</evidence>
<dbReference type="PANTHER" id="PTHR46463:SF44">
    <property type="entry name" value="RING_U-BOX SUPERFAMILY PROTEIN"/>
    <property type="match status" value="1"/>
</dbReference>
<dbReference type="EC" id="2.3.2.27" evidence="2"/>
<organism evidence="10 14">
    <name type="scientific">Juglans regia</name>
    <name type="common">English walnut</name>
    <dbReference type="NCBI Taxonomy" id="51240"/>
    <lineage>
        <taxon>Eukaryota</taxon>
        <taxon>Viridiplantae</taxon>
        <taxon>Streptophyta</taxon>
        <taxon>Embryophyta</taxon>
        <taxon>Tracheophyta</taxon>
        <taxon>Spermatophyta</taxon>
        <taxon>Magnoliopsida</taxon>
        <taxon>eudicotyledons</taxon>
        <taxon>Gunneridae</taxon>
        <taxon>Pentapetalae</taxon>
        <taxon>rosids</taxon>
        <taxon>fabids</taxon>
        <taxon>Fagales</taxon>
        <taxon>Juglandaceae</taxon>
        <taxon>Juglans</taxon>
    </lineage>
</organism>
<dbReference type="Gene3D" id="3.30.40.10">
    <property type="entry name" value="Zinc/RING finger domain, C3HC4 (zinc finger)"/>
    <property type="match status" value="1"/>
</dbReference>
<dbReference type="RefSeq" id="XP_035543816.1">
    <property type="nucleotide sequence ID" value="XM_035687923.1"/>
</dbReference>
<dbReference type="SMART" id="SM00184">
    <property type="entry name" value="RING"/>
    <property type="match status" value="1"/>
</dbReference>
<proteinExistence type="predicted"/>
<name>A0A2I4H8P7_JUGRE</name>
<protein>
    <recommendedName>
        <fullName evidence="2">RING-type E3 ubiquitin transferase</fullName>
        <ecNumber evidence="2">2.3.2.27</ecNumber>
    </recommendedName>
</protein>
<keyword evidence="6" id="KW-0833">Ubl conjugation pathway</keyword>
<dbReference type="PROSITE" id="PS50089">
    <property type="entry name" value="ZF_RING_2"/>
    <property type="match status" value="1"/>
</dbReference>